<protein>
    <submittedName>
        <fullName evidence="1">Uncharacterized protein</fullName>
    </submittedName>
</protein>
<name>W2HYS8_PHYNI</name>
<accession>W2HYS8</accession>
<gene>
    <name evidence="1" type="ORF">L916_19403</name>
</gene>
<organism evidence="1">
    <name type="scientific">Phytophthora nicotianae</name>
    <name type="common">Potato buckeye rot agent</name>
    <name type="synonym">Phytophthora parasitica</name>
    <dbReference type="NCBI Taxonomy" id="4792"/>
    <lineage>
        <taxon>Eukaryota</taxon>
        <taxon>Sar</taxon>
        <taxon>Stramenopiles</taxon>
        <taxon>Oomycota</taxon>
        <taxon>Peronosporomycetes</taxon>
        <taxon>Peronosporales</taxon>
        <taxon>Peronosporaceae</taxon>
        <taxon>Phytophthora</taxon>
    </lineage>
</organism>
<dbReference type="Proteomes" id="UP000053864">
    <property type="component" value="Unassembled WGS sequence"/>
</dbReference>
<dbReference type="AlphaFoldDB" id="W2HYS8"/>
<reference evidence="1" key="1">
    <citation type="submission" date="2013-11" db="EMBL/GenBank/DDBJ databases">
        <title>The Genome Sequence of Phytophthora parasitica CJ05E6.</title>
        <authorList>
            <consortium name="The Broad Institute Genomics Platform"/>
            <person name="Russ C."/>
            <person name="Tyler B."/>
            <person name="Panabieres F."/>
            <person name="Shan W."/>
            <person name="Tripathy S."/>
            <person name="Grunwald N."/>
            <person name="Machado M."/>
            <person name="Johnson C.S."/>
            <person name="Arredondo F."/>
            <person name="Hong C."/>
            <person name="Coffey M."/>
            <person name="Young S.K."/>
            <person name="Zeng Q."/>
            <person name="Gargeya S."/>
            <person name="Fitzgerald M."/>
            <person name="Abouelleil A."/>
            <person name="Alvarado L."/>
            <person name="Chapman S.B."/>
            <person name="Gainer-Dewar J."/>
            <person name="Goldberg J."/>
            <person name="Griggs A."/>
            <person name="Gujja S."/>
            <person name="Hansen M."/>
            <person name="Howarth C."/>
            <person name="Imamovic A."/>
            <person name="Ireland A."/>
            <person name="Larimer J."/>
            <person name="McCowan C."/>
            <person name="Murphy C."/>
            <person name="Pearson M."/>
            <person name="Poon T.W."/>
            <person name="Priest M."/>
            <person name="Roberts A."/>
            <person name="Saif S."/>
            <person name="Shea T."/>
            <person name="Sykes S."/>
            <person name="Wortman J."/>
            <person name="Nusbaum C."/>
            <person name="Birren B."/>
        </authorList>
    </citation>
    <scope>NUCLEOTIDE SEQUENCE [LARGE SCALE GENOMIC DNA]</scope>
    <source>
        <strain evidence="1">CJ05E6</strain>
    </source>
</reference>
<feature type="non-terminal residue" evidence="1">
    <location>
        <position position="48"/>
    </location>
</feature>
<evidence type="ECO:0000313" key="1">
    <source>
        <dbReference type="EMBL" id="ETL27006.1"/>
    </source>
</evidence>
<proteinExistence type="predicted"/>
<dbReference type="EMBL" id="KI676091">
    <property type="protein sequence ID" value="ETL27006.1"/>
    <property type="molecule type" value="Genomic_DNA"/>
</dbReference>
<sequence length="48" mass="5661">MRQVVTTVQDGQGYVTAERSSGPTMTQMSLKSDDPYRWRWIRIQRSRT</sequence>